<dbReference type="InterPro" id="IPR021484">
    <property type="entry name" value="DUF3137"/>
</dbReference>
<dbReference type="Proteomes" id="UP000770785">
    <property type="component" value="Unassembled WGS sequence"/>
</dbReference>
<protein>
    <recommendedName>
        <fullName evidence="4">DUF3137 domain-containing protein</fullName>
    </recommendedName>
</protein>
<reference evidence="2 3" key="1">
    <citation type="submission" date="2020-03" db="EMBL/GenBank/DDBJ databases">
        <title>Genomic Encyclopedia of Type Strains, Phase IV (KMG-IV): sequencing the most valuable type-strain genomes for metagenomic binning, comparative biology and taxonomic classification.</title>
        <authorList>
            <person name="Goeker M."/>
        </authorList>
    </citation>
    <scope>NUCLEOTIDE SEQUENCE [LARGE SCALE GENOMIC DNA]</scope>
    <source>
        <strain evidence="2 3">DSM 105096</strain>
    </source>
</reference>
<name>A0ABX0XAN5_9BACT</name>
<evidence type="ECO:0000313" key="2">
    <source>
        <dbReference type="EMBL" id="NJC26272.1"/>
    </source>
</evidence>
<comment type="caution">
    <text evidence="2">The sequence shown here is derived from an EMBL/GenBank/DDBJ whole genome shotgun (WGS) entry which is preliminary data.</text>
</comment>
<evidence type="ECO:0000313" key="3">
    <source>
        <dbReference type="Proteomes" id="UP000770785"/>
    </source>
</evidence>
<gene>
    <name evidence="2" type="ORF">GGR27_001771</name>
</gene>
<accession>A0ABX0XAN5</accession>
<sequence>MPTVPRIDELRLYYNTTIRPELLRLERLRRQLIREIIISVISMVAVVALFFVLNLGFLVLILGVPIIFYLGTLYFRAEKFRQAFKPAIVKLLLEFLNLSPNFQDLSYDATKSINQDRFERSGLFRPTPDLYHAEDYIRGMVGEMAFEMGEAYVREISPASTKLQAVFSGLFVHAIFGERTTGRVAVWPKTKLRRLKRTVDAYVAKGGRNADIEIMNPQFRERFAVYAHGGTHVAGILTPPMQDALVDFALTQENELYFAVHNQDLFIGVAHDYDLLEPSFWRPNVSFGLVRKFYTDIVFMLETIQVFDQNH</sequence>
<evidence type="ECO:0000256" key="1">
    <source>
        <dbReference type="SAM" id="Phobius"/>
    </source>
</evidence>
<proteinExistence type="predicted"/>
<organism evidence="2 3">
    <name type="scientific">Neolewinella antarctica</name>
    <dbReference type="NCBI Taxonomy" id="442734"/>
    <lineage>
        <taxon>Bacteria</taxon>
        <taxon>Pseudomonadati</taxon>
        <taxon>Bacteroidota</taxon>
        <taxon>Saprospiria</taxon>
        <taxon>Saprospirales</taxon>
        <taxon>Lewinellaceae</taxon>
        <taxon>Neolewinella</taxon>
    </lineage>
</organism>
<evidence type="ECO:0008006" key="4">
    <source>
        <dbReference type="Google" id="ProtNLM"/>
    </source>
</evidence>
<feature type="transmembrane region" description="Helical" evidence="1">
    <location>
        <begin position="32"/>
        <end position="51"/>
    </location>
</feature>
<keyword evidence="1" id="KW-0812">Transmembrane</keyword>
<keyword evidence="1" id="KW-0472">Membrane</keyword>
<keyword evidence="1" id="KW-1133">Transmembrane helix</keyword>
<keyword evidence="3" id="KW-1185">Reference proteome</keyword>
<dbReference type="Pfam" id="PF11335">
    <property type="entry name" value="DUF3137"/>
    <property type="match status" value="1"/>
</dbReference>
<dbReference type="EMBL" id="JAATJH010000002">
    <property type="protein sequence ID" value="NJC26272.1"/>
    <property type="molecule type" value="Genomic_DNA"/>
</dbReference>